<dbReference type="EMBL" id="QSOV01000001">
    <property type="protein sequence ID" value="RGJ26594.1"/>
    <property type="molecule type" value="Genomic_DNA"/>
</dbReference>
<organism evidence="6 7">
    <name type="scientific">Coprococcus comes</name>
    <dbReference type="NCBI Taxonomy" id="410072"/>
    <lineage>
        <taxon>Bacteria</taxon>
        <taxon>Bacillati</taxon>
        <taxon>Bacillota</taxon>
        <taxon>Clostridia</taxon>
        <taxon>Lachnospirales</taxon>
        <taxon>Lachnospiraceae</taxon>
        <taxon>Coprococcus</taxon>
    </lineage>
</organism>
<feature type="domain" description="Rhodanese" evidence="5">
    <location>
        <begin position="191"/>
        <end position="296"/>
    </location>
</feature>
<dbReference type="InterPro" id="IPR001763">
    <property type="entry name" value="Rhodanese-like_dom"/>
</dbReference>
<name>A0A3E4GUK8_9FIRM</name>
<feature type="signal peptide" evidence="4">
    <location>
        <begin position="1"/>
        <end position="22"/>
    </location>
</feature>
<keyword evidence="4" id="KW-0732">Signal</keyword>
<dbReference type="SMART" id="SM00450">
    <property type="entry name" value="RHOD"/>
    <property type="match status" value="2"/>
</dbReference>
<evidence type="ECO:0000313" key="7">
    <source>
        <dbReference type="Proteomes" id="UP000260655"/>
    </source>
</evidence>
<dbReference type="AlphaFoldDB" id="A0A3E4GUK8"/>
<evidence type="ECO:0000256" key="2">
    <source>
        <dbReference type="ARBA" id="ARBA00022737"/>
    </source>
</evidence>
<dbReference type="PANTHER" id="PTHR43855">
    <property type="entry name" value="THIOSULFATE SULFURTRANSFERASE"/>
    <property type="match status" value="1"/>
</dbReference>
<reference evidence="6 7" key="1">
    <citation type="submission" date="2018-08" db="EMBL/GenBank/DDBJ databases">
        <title>A genome reference for cultivated species of the human gut microbiota.</title>
        <authorList>
            <person name="Zou Y."/>
            <person name="Xue W."/>
            <person name="Luo G."/>
        </authorList>
    </citation>
    <scope>NUCLEOTIDE SEQUENCE [LARGE SCALE GENOMIC DNA]</scope>
    <source>
        <strain evidence="6 7">TM07-19</strain>
    </source>
</reference>
<evidence type="ECO:0000256" key="3">
    <source>
        <dbReference type="ARBA" id="ARBA00047549"/>
    </source>
</evidence>
<dbReference type="CDD" id="cd01449">
    <property type="entry name" value="TST_Repeat_2"/>
    <property type="match status" value="1"/>
</dbReference>
<keyword evidence="6" id="KW-0808">Transferase</keyword>
<dbReference type="SUPFAM" id="SSF52821">
    <property type="entry name" value="Rhodanese/Cell cycle control phosphatase"/>
    <property type="match status" value="2"/>
</dbReference>
<dbReference type="InterPro" id="IPR036873">
    <property type="entry name" value="Rhodanese-like_dom_sf"/>
</dbReference>
<evidence type="ECO:0000259" key="5">
    <source>
        <dbReference type="PROSITE" id="PS50206"/>
    </source>
</evidence>
<dbReference type="Pfam" id="PF00581">
    <property type="entry name" value="Rhodanese"/>
    <property type="match status" value="2"/>
</dbReference>
<comment type="caution">
    <text evidence="6">The sequence shown here is derived from an EMBL/GenBank/DDBJ whole genome shotgun (WGS) entry which is preliminary data.</text>
</comment>
<evidence type="ECO:0000256" key="1">
    <source>
        <dbReference type="ARBA" id="ARBA00012245"/>
    </source>
</evidence>
<dbReference type="PROSITE" id="PS51257">
    <property type="entry name" value="PROKAR_LIPOPROTEIN"/>
    <property type="match status" value="1"/>
</dbReference>
<feature type="chain" id="PRO_5038655758" description="thiosulfate sulfurtransferase" evidence="4">
    <location>
        <begin position="23"/>
        <end position="302"/>
    </location>
</feature>
<evidence type="ECO:0000313" key="6">
    <source>
        <dbReference type="EMBL" id="RGJ26594.1"/>
    </source>
</evidence>
<dbReference type="EC" id="2.8.1.1" evidence="1"/>
<dbReference type="PANTHER" id="PTHR43855:SF1">
    <property type="entry name" value="THIOSULFATE SULFURTRANSFERASE"/>
    <property type="match status" value="1"/>
</dbReference>
<comment type="catalytic activity">
    <reaction evidence="3">
        <text>thiosulfate + hydrogen cyanide = thiocyanate + sulfite + 2 H(+)</text>
        <dbReference type="Rhea" id="RHEA:16881"/>
        <dbReference type="ChEBI" id="CHEBI:15378"/>
        <dbReference type="ChEBI" id="CHEBI:17359"/>
        <dbReference type="ChEBI" id="CHEBI:18022"/>
        <dbReference type="ChEBI" id="CHEBI:18407"/>
        <dbReference type="ChEBI" id="CHEBI:33542"/>
        <dbReference type="EC" id="2.8.1.1"/>
    </reaction>
</comment>
<protein>
    <recommendedName>
        <fullName evidence="1">thiosulfate sulfurtransferase</fullName>
        <ecNumber evidence="1">2.8.1.1</ecNumber>
    </recommendedName>
</protein>
<keyword evidence="2" id="KW-0677">Repeat</keyword>
<dbReference type="PROSITE" id="PS50206">
    <property type="entry name" value="RHODANESE_3"/>
    <property type="match status" value="2"/>
</dbReference>
<dbReference type="GO" id="GO:0004792">
    <property type="term" value="F:thiosulfate-cyanide sulfurtransferase activity"/>
    <property type="evidence" value="ECO:0007669"/>
    <property type="project" value="UniProtKB-EC"/>
</dbReference>
<dbReference type="RefSeq" id="WP_117555931.1">
    <property type="nucleotide sequence ID" value="NZ_JAAIOQ010000047.1"/>
</dbReference>
<accession>A0A3E4GUK8</accession>
<gene>
    <name evidence="6" type="ORF">DXD67_02200</name>
</gene>
<dbReference type="Proteomes" id="UP000260655">
    <property type="component" value="Unassembled WGS sequence"/>
</dbReference>
<dbReference type="InterPro" id="IPR051126">
    <property type="entry name" value="Thiosulfate_sulfurtransferase"/>
</dbReference>
<feature type="domain" description="Rhodanese" evidence="5">
    <location>
        <begin position="47"/>
        <end position="162"/>
    </location>
</feature>
<dbReference type="Gene3D" id="3.40.250.10">
    <property type="entry name" value="Rhodanese-like domain"/>
    <property type="match status" value="2"/>
</dbReference>
<sequence>MKRTALFLAGILALSSFSGCGAKNSESDSSEPFEGKYVVTADYVKENLDDIIVVDARGEDEAKKGTVKGAVATTWQYLATCEDGEAGDANWGCILDTKRLSERLGELGLAKDKEIVLFSNAEKGWGEDGRIAWELIAAGYEDVKIVDGGIKALKAAGVETVKGVAEPKPVSVEIDSIDETHVINTDELKEIYDDCKIVDTRTDKEYNGKTMYGEANGGHLPGAIQIRYTDLFNSDSTLKSNEDLTKMFEDAGLSKEDHIITYCTGGIRSAYMQLVMEMCGFENSENYDESFYRWCVEGNLEK</sequence>
<proteinExistence type="predicted"/>
<evidence type="ECO:0000256" key="4">
    <source>
        <dbReference type="SAM" id="SignalP"/>
    </source>
</evidence>